<protein>
    <submittedName>
        <fullName evidence="2">DUF4056 domain-containing protein</fullName>
    </submittedName>
</protein>
<sequence length="348" mass="39391">MKYFLQVLFFALSFNAFAEAPIILNKNLKTPPPRIIRTCCSFGADVKVAGIPFLKITEITEVSKIGAHKFLGAKEENNGIVYTQNGGFIDLGHLRDIADFTGYLYSYIQSEKENENFSLKLGNEAGMKTVLFKIDADISNYDAAQLAGKIAYDLSVWHEISTYYGASYIPMVPERYSSFSLEDAYSNLLGVHLGIKSLLSDKPFEESMTDLISETLEKLEVVPSREDTYDAMIAVRDIWWSGKAKLPSRKVLIKRQFEVYGKVLPLLVDETRFEYANQNGLVVPHETSTQQDINALYSLNIKPNYKIPYDKIFGDVSKEKVITQLDFPALIAYAKEDSEKDLLENYKK</sequence>
<comment type="caution">
    <text evidence="2">The sequence shown here is derived from an EMBL/GenBank/DDBJ whole genome shotgun (WGS) entry which is preliminary data.</text>
</comment>
<keyword evidence="3" id="KW-1185">Reference proteome</keyword>
<gene>
    <name evidence="2" type="ORF">ACFOOI_09070</name>
</gene>
<dbReference type="RefSeq" id="WP_379837234.1">
    <property type="nucleotide sequence ID" value="NZ_JBHRYQ010000001.1"/>
</dbReference>
<accession>A0ABV7YWV5</accession>
<evidence type="ECO:0000256" key="1">
    <source>
        <dbReference type="SAM" id="SignalP"/>
    </source>
</evidence>
<name>A0ABV7YWV5_9BACT</name>
<proteinExistence type="predicted"/>
<dbReference type="EMBL" id="JBHRYQ010000001">
    <property type="protein sequence ID" value="MFC3810805.1"/>
    <property type="molecule type" value="Genomic_DNA"/>
</dbReference>
<feature type="chain" id="PRO_5046477292" evidence="1">
    <location>
        <begin position="19"/>
        <end position="348"/>
    </location>
</feature>
<organism evidence="2 3">
    <name type="scientific">Lacihabitans lacunae</name>
    <dbReference type="NCBI Taxonomy" id="1028214"/>
    <lineage>
        <taxon>Bacteria</taxon>
        <taxon>Pseudomonadati</taxon>
        <taxon>Bacteroidota</taxon>
        <taxon>Cytophagia</taxon>
        <taxon>Cytophagales</taxon>
        <taxon>Leadbetterellaceae</taxon>
        <taxon>Lacihabitans</taxon>
    </lineage>
</organism>
<reference evidence="3" key="1">
    <citation type="journal article" date="2019" name="Int. J. Syst. Evol. Microbiol.">
        <title>The Global Catalogue of Microorganisms (GCM) 10K type strain sequencing project: providing services to taxonomists for standard genome sequencing and annotation.</title>
        <authorList>
            <consortium name="The Broad Institute Genomics Platform"/>
            <consortium name="The Broad Institute Genome Sequencing Center for Infectious Disease"/>
            <person name="Wu L."/>
            <person name="Ma J."/>
        </authorList>
    </citation>
    <scope>NUCLEOTIDE SEQUENCE [LARGE SCALE GENOMIC DNA]</scope>
    <source>
        <strain evidence="3">CECT 7956</strain>
    </source>
</reference>
<evidence type="ECO:0000313" key="3">
    <source>
        <dbReference type="Proteomes" id="UP001595616"/>
    </source>
</evidence>
<feature type="signal peptide" evidence="1">
    <location>
        <begin position="1"/>
        <end position="18"/>
    </location>
</feature>
<dbReference type="Proteomes" id="UP001595616">
    <property type="component" value="Unassembled WGS sequence"/>
</dbReference>
<dbReference type="InterPro" id="IPR025130">
    <property type="entry name" value="DUF4056"/>
</dbReference>
<evidence type="ECO:0000313" key="2">
    <source>
        <dbReference type="EMBL" id="MFC3810805.1"/>
    </source>
</evidence>
<dbReference type="Pfam" id="PF13265">
    <property type="entry name" value="DUF4056"/>
    <property type="match status" value="1"/>
</dbReference>
<keyword evidence="1" id="KW-0732">Signal</keyword>